<gene>
    <name evidence="3" type="ORF">AOQ84DRAFT_371775</name>
</gene>
<name>A0A8E2FC45_9PEZI</name>
<dbReference type="InterPro" id="IPR058257">
    <property type="entry name" value="CorA-like_dom"/>
</dbReference>
<keyword evidence="1" id="KW-0812">Transmembrane</keyword>
<keyword evidence="1" id="KW-0472">Membrane</keyword>
<sequence>MPEYLDFIFPFGEQEYPQDFHFAGLRYENKLSKLYSMRAIPELGRSGRTLQLCYSLKSVEPSKSERNCPWSVRQTAVYHSFDIENGRTVWMTVKGNQLISGRVISVTQERERSDLRSFGSCSEAFAASLGSHLIFCDWAGDNWRWYINFLEDELQKITRKALQARIGRRQDPASRKIERSQTTPVAKPQPTVLNFRKMPLGKERRTLTLNEDAKSTDVPIELQQSNLISQPKRPVDGIGNEDFSFSEIQDVQRLQEKTNDAFSVLKTNTKTLSKLRDYYQSVIALEDWPTDMELNCKRARSNFNERISNVIDDLQMQETRLETLLRSLDDRKTLLHGILEYNNMEANKRFTQKAQQSADKMENITVQMYKIAVKTEKETISMRIITLVTLFFLPGTFISTLMSTDIIKFQPQRSFSMAALRLYMAICLPAMFATFFLSWIYYRIVCHRDKQSWEDVDIKYAS</sequence>
<evidence type="ECO:0000259" key="2">
    <source>
        <dbReference type="Pfam" id="PF26616"/>
    </source>
</evidence>
<dbReference type="OrthoDB" id="5396681at2759"/>
<feature type="domain" description="CorA-like transporter" evidence="2">
    <location>
        <begin position="1"/>
        <end position="162"/>
    </location>
</feature>
<dbReference type="Proteomes" id="UP000250140">
    <property type="component" value="Unassembled WGS sequence"/>
</dbReference>
<feature type="transmembrane region" description="Helical" evidence="1">
    <location>
        <begin position="422"/>
        <end position="442"/>
    </location>
</feature>
<protein>
    <recommendedName>
        <fullName evidence="2">CorA-like transporter domain-containing protein</fullName>
    </recommendedName>
</protein>
<dbReference type="Gene3D" id="1.20.58.340">
    <property type="entry name" value="Magnesium transport protein CorA, transmembrane region"/>
    <property type="match status" value="1"/>
</dbReference>
<dbReference type="EMBL" id="KV748656">
    <property type="protein sequence ID" value="OCL13901.1"/>
    <property type="molecule type" value="Genomic_DNA"/>
</dbReference>
<keyword evidence="1" id="KW-1133">Transmembrane helix</keyword>
<evidence type="ECO:0000313" key="3">
    <source>
        <dbReference type="EMBL" id="OCL13901.1"/>
    </source>
</evidence>
<keyword evidence="4" id="KW-1185">Reference proteome</keyword>
<accession>A0A8E2FC45</accession>
<evidence type="ECO:0000256" key="1">
    <source>
        <dbReference type="SAM" id="Phobius"/>
    </source>
</evidence>
<organism evidence="3 4">
    <name type="scientific">Glonium stellatum</name>
    <dbReference type="NCBI Taxonomy" id="574774"/>
    <lineage>
        <taxon>Eukaryota</taxon>
        <taxon>Fungi</taxon>
        <taxon>Dikarya</taxon>
        <taxon>Ascomycota</taxon>
        <taxon>Pezizomycotina</taxon>
        <taxon>Dothideomycetes</taxon>
        <taxon>Pleosporomycetidae</taxon>
        <taxon>Gloniales</taxon>
        <taxon>Gloniaceae</taxon>
        <taxon>Glonium</taxon>
    </lineage>
</organism>
<reference evidence="3 4" key="1">
    <citation type="journal article" date="2016" name="Nat. Commun.">
        <title>Ectomycorrhizal ecology is imprinted in the genome of the dominant symbiotic fungus Cenococcum geophilum.</title>
        <authorList>
            <consortium name="DOE Joint Genome Institute"/>
            <person name="Peter M."/>
            <person name="Kohler A."/>
            <person name="Ohm R.A."/>
            <person name="Kuo A."/>
            <person name="Krutzmann J."/>
            <person name="Morin E."/>
            <person name="Arend M."/>
            <person name="Barry K.W."/>
            <person name="Binder M."/>
            <person name="Choi C."/>
            <person name="Clum A."/>
            <person name="Copeland A."/>
            <person name="Grisel N."/>
            <person name="Haridas S."/>
            <person name="Kipfer T."/>
            <person name="LaButti K."/>
            <person name="Lindquist E."/>
            <person name="Lipzen A."/>
            <person name="Maire R."/>
            <person name="Meier B."/>
            <person name="Mihaltcheva S."/>
            <person name="Molinier V."/>
            <person name="Murat C."/>
            <person name="Poggeler S."/>
            <person name="Quandt C.A."/>
            <person name="Sperisen C."/>
            <person name="Tritt A."/>
            <person name="Tisserant E."/>
            <person name="Crous P.W."/>
            <person name="Henrissat B."/>
            <person name="Nehls U."/>
            <person name="Egli S."/>
            <person name="Spatafora J.W."/>
            <person name="Grigoriev I.V."/>
            <person name="Martin F.M."/>
        </authorList>
    </citation>
    <scope>NUCLEOTIDE SEQUENCE [LARGE SCALE GENOMIC DNA]</scope>
    <source>
        <strain evidence="3 4">CBS 207.34</strain>
    </source>
</reference>
<dbReference type="Pfam" id="PF26616">
    <property type="entry name" value="CorA-like"/>
    <property type="match status" value="1"/>
</dbReference>
<dbReference type="AlphaFoldDB" id="A0A8E2FC45"/>
<proteinExistence type="predicted"/>
<feature type="transmembrane region" description="Helical" evidence="1">
    <location>
        <begin position="380"/>
        <end position="401"/>
    </location>
</feature>
<evidence type="ECO:0000313" key="4">
    <source>
        <dbReference type="Proteomes" id="UP000250140"/>
    </source>
</evidence>